<dbReference type="InterPro" id="IPR012347">
    <property type="entry name" value="Ferritin-like"/>
</dbReference>
<dbReference type="InterPro" id="IPR019052">
    <property type="entry name" value="DUF2383"/>
</dbReference>
<evidence type="ECO:0000259" key="2">
    <source>
        <dbReference type="Pfam" id="PF09537"/>
    </source>
</evidence>
<organism evidence="3 4">
    <name type="scientific">Algoriphagus jejuensis</name>
    <dbReference type="NCBI Taxonomy" id="419934"/>
    <lineage>
        <taxon>Bacteria</taxon>
        <taxon>Pseudomonadati</taxon>
        <taxon>Bacteroidota</taxon>
        <taxon>Cytophagia</taxon>
        <taxon>Cytophagales</taxon>
        <taxon>Cyclobacteriaceae</taxon>
        <taxon>Algoriphagus</taxon>
    </lineage>
</organism>
<dbReference type="NCBIfam" id="TIGR02284">
    <property type="entry name" value="PA2169 family four-helix-bundle protein"/>
    <property type="match status" value="1"/>
</dbReference>
<dbReference type="Proteomes" id="UP001500469">
    <property type="component" value="Unassembled WGS sequence"/>
</dbReference>
<name>A0ABP3YJK2_9BACT</name>
<feature type="coiled-coil region" evidence="1">
    <location>
        <begin position="16"/>
        <end position="43"/>
    </location>
</feature>
<protein>
    <recommendedName>
        <fullName evidence="2">DUF2383 domain-containing protein</fullName>
    </recommendedName>
</protein>
<dbReference type="RefSeq" id="WP_343854410.1">
    <property type="nucleotide sequence ID" value="NZ_BAAAFI010000047.1"/>
</dbReference>
<dbReference type="InterPro" id="IPR011971">
    <property type="entry name" value="CHP02284"/>
</dbReference>
<dbReference type="InterPro" id="IPR009078">
    <property type="entry name" value="Ferritin-like_SF"/>
</dbReference>
<evidence type="ECO:0000313" key="4">
    <source>
        <dbReference type="Proteomes" id="UP001500469"/>
    </source>
</evidence>
<accession>A0ABP3YJK2</accession>
<dbReference type="EMBL" id="BAAAFI010000047">
    <property type="protein sequence ID" value="GAA0880846.1"/>
    <property type="molecule type" value="Genomic_DNA"/>
</dbReference>
<sequence length="155" mass="17749">MIYSLTDTPEILSNLVQIHIDRIERYQNAIENLKAEDQDLKALFVWMIGESQKCKGGLLYELNSLEVDKAQRSTTNGKLDSASMDIPSGFSEHDRQSILERCEIGEKVAQKAYKAAANDSNLPDYLRKKLMQQVRTLKQSYNNVRQLRESLVVKN</sequence>
<keyword evidence="4" id="KW-1185">Reference proteome</keyword>
<evidence type="ECO:0000256" key="1">
    <source>
        <dbReference type="SAM" id="Coils"/>
    </source>
</evidence>
<comment type="caution">
    <text evidence="3">The sequence shown here is derived from an EMBL/GenBank/DDBJ whole genome shotgun (WGS) entry which is preliminary data.</text>
</comment>
<dbReference type="Gene3D" id="1.20.1260.10">
    <property type="match status" value="1"/>
</dbReference>
<reference evidence="4" key="1">
    <citation type="journal article" date="2019" name="Int. J. Syst. Evol. Microbiol.">
        <title>The Global Catalogue of Microorganisms (GCM) 10K type strain sequencing project: providing services to taxonomists for standard genome sequencing and annotation.</title>
        <authorList>
            <consortium name="The Broad Institute Genomics Platform"/>
            <consortium name="The Broad Institute Genome Sequencing Center for Infectious Disease"/>
            <person name="Wu L."/>
            <person name="Ma J."/>
        </authorList>
    </citation>
    <scope>NUCLEOTIDE SEQUENCE [LARGE SCALE GENOMIC DNA]</scope>
    <source>
        <strain evidence="4">JCM 16112</strain>
    </source>
</reference>
<proteinExistence type="predicted"/>
<dbReference type="Pfam" id="PF09537">
    <property type="entry name" value="DUF2383"/>
    <property type="match status" value="1"/>
</dbReference>
<feature type="domain" description="DUF2383" evidence="2">
    <location>
        <begin position="10"/>
        <end position="118"/>
    </location>
</feature>
<keyword evidence="1" id="KW-0175">Coiled coil</keyword>
<dbReference type="SUPFAM" id="SSF47240">
    <property type="entry name" value="Ferritin-like"/>
    <property type="match status" value="1"/>
</dbReference>
<gene>
    <name evidence="3" type="ORF">GCM10009119_38160</name>
</gene>
<evidence type="ECO:0000313" key="3">
    <source>
        <dbReference type="EMBL" id="GAA0880846.1"/>
    </source>
</evidence>